<evidence type="ECO:0000259" key="1">
    <source>
        <dbReference type="Pfam" id="PF14734"/>
    </source>
</evidence>
<dbReference type="Pfam" id="PF14848">
    <property type="entry name" value="HU-DNA_bdg"/>
    <property type="match status" value="1"/>
</dbReference>
<evidence type="ECO:0000259" key="2">
    <source>
        <dbReference type="Pfam" id="PF14848"/>
    </source>
</evidence>
<protein>
    <submittedName>
        <fullName evidence="3">DUF4469 domain-containing protein</fullName>
    </submittedName>
</protein>
<organism evidence="3 4">
    <name type="scientific">Fodinibius salicampi</name>
    <dbReference type="NCBI Taxonomy" id="1920655"/>
    <lineage>
        <taxon>Bacteria</taxon>
        <taxon>Pseudomonadati</taxon>
        <taxon>Balneolota</taxon>
        <taxon>Balneolia</taxon>
        <taxon>Balneolales</taxon>
        <taxon>Balneolaceae</taxon>
        <taxon>Fodinibius</taxon>
    </lineage>
</organism>
<name>A0ABT3PWV0_9BACT</name>
<sequence length="234" mass="26327">MSLEYYLIPNNMTDNPDDYRAVSRNSKSYNLEDVFKNMTREGSTVTTAEAMAVFEEITRGIIGMLEEGHAINTPLFNISSSITGVFEEEEDRFDPNRHQVQINLNSGVRLKDLSNTITPERVEGSSPVPTLKYLQDNISGTQNELLTPGGGARIRGARLKYDHEDSQQGIFFIHTGDQTEHRVDFEPLRNMPQDLIFTLPDLPAGEYEMEVRCVLKSTSDIRTGSLPDLLTVEP</sequence>
<dbReference type="Gene3D" id="2.70.50.70">
    <property type="match status" value="1"/>
</dbReference>
<accession>A0ABT3PWV0</accession>
<reference evidence="3 4" key="1">
    <citation type="submission" date="2021-11" db="EMBL/GenBank/DDBJ databases">
        <title>Aliifidinibius sp. nov., a new bacterium isolated from saline soil.</title>
        <authorList>
            <person name="Galisteo C."/>
            <person name="De La Haba R."/>
            <person name="Sanchez-Porro C."/>
            <person name="Ventosa A."/>
        </authorList>
    </citation>
    <scope>NUCLEOTIDE SEQUENCE [LARGE SCALE GENOMIC DNA]</scope>
    <source>
        <strain evidence="3 4">KACC 190600</strain>
    </source>
</reference>
<dbReference type="RefSeq" id="WP_265788204.1">
    <property type="nucleotide sequence ID" value="NZ_BAABRS010000001.1"/>
</dbReference>
<keyword evidence="4" id="KW-1185">Reference proteome</keyword>
<comment type="caution">
    <text evidence="3">The sequence shown here is derived from an EMBL/GenBank/DDBJ whole genome shotgun (WGS) entry which is preliminary data.</text>
</comment>
<dbReference type="Proteomes" id="UP001207337">
    <property type="component" value="Unassembled WGS sequence"/>
</dbReference>
<dbReference type="InterPro" id="IPR049893">
    <property type="entry name" value="Bvu_2165-like_IHF-HU-DNA_bdg"/>
</dbReference>
<dbReference type="Pfam" id="PF14734">
    <property type="entry name" value="DUF4469"/>
    <property type="match status" value="1"/>
</dbReference>
<dbReference type="CDD" id="cd12843">
    <property type="entry name" value="Bvu_2165_C_like"/>
    <property type="match status" value="1"/>
</dbReference>
<feature type="domain" description="DUF4469" evidence="1">
    <location>
        <begin position="135"/>
        <end position="218"/>
    </location>
</feature>
<gene>
    <name evidence="3" type="ORF">LQ318_05360</name>
</gene>
<evidence type="ECO:0000313" key="4">
    <source>
        <dbReference type="Proteomes" id="UP001207337"/>
    </source>
</evidence>
<dbReference type="EMBL" id="JAJNDC010000001">
    <property type="protein sequence ID" value="MCW9712330.1"/>
    <property type="molecule type" value="Genomic_DNA"/>
</dbReference>
<dbReference type="InterPro" id="IPR027824">
    <property type="entry name" value="DUF4469"/>
</dbReference>
<evidence type="ECO:0000313" key="3">
    <source>
        <dbReference type="EMBL" id="MCW9712330.1"/>
    </source>
</evidence>
<feature type="domain" description="Bvu-2165-like IHF-HU-like DNA-binding" evidence="2">
    <location>
        <begin position="3"/>
        <end position="116"/>
    </location>
</feature>
<proteinExistence type="predicted"/>